<feature type="region of interest" description="Disordered" evidence="1">
    <location>
        <begin position="249"/>
        <end position="272"/>
    </location>
</feature>
<dbReference type="Proteomes" id="UP000283530">
    <property type="component" value="Unassembled WGS sequence"/>
</dbReference>
<dbReference type="InterPro" id="IPR027417">
    <property type="entry name" value="P-loop_NTPase"/>
</dbReference>
<reference evidence="2 3" key="1">
    <citation type="journal article" date="2019" name="Nat. Plants">
        <title>Stout camphor tree genome fills gaps in understanding of flowering plant genome evolution.</title>
        <authorList>
            <person name="Chaw S.M."/>
            <person name="Liu Y.C."/>
            <person name="Wu Y.W."/>
            <person name="Wang H.Y."/>
            <person name="Lin C.I."/>
            <person name="Wu C.S."/>
            <person name="Ke H.M."/>
            <person name="Chang L.Y."/>
            <person name="Hsu C.Y."/>
            <person name="Yang H.T."/>
            <person name="Sudianto E."/>
            <person name="Hsu M.H."/>
            <person name="Wu K.P."/>
            <person name="Wang L.N."/>
            <person name="Leebens-Mack J.H."/>
            <person name="Tsai I.J."/>
        </authorList>
    </citation>
    <scope>NUCLEOTIDE SEQUENCE [LARGE SCALE GENOMIC DNA]</scope>
    <source>
        <strain evidence="3">cv. Chaw 1501</strain>
        <tissue evidence="2">Young leaves</tissue>
    </source>
</reference>
<gene>
    <name evidence="2" type="ORF">CKAN_00772300</name>
</gene>
<evidence type="ECO:0000313" key="2">
    <source>
        <dbReference type="EMBL" id="RWR79161.1"/>
    </source>
</evidence>
<dbReference type="PANTHER" id="PTHR33477:SF3">
    <property type="entry name" value="P-LOOP NTPASE DOMAIN-CONTAINING PROTEIN LPA1 HOMOLOG 1"/>
    <property type="match status" value="1"/>
</dbReference>
<dbReference type="PANTHER" id="PTHR33477">
    <property type="entry name" value="P-LOOP NTPASE DOMAIN-CONTAINING PROTEIN LPA1 HOMOLOG 1"/>
    <property type="match status" value="1"/>
</dbReference>
<feature type="compositionally biased region" description="Polar residues" evidence="1">
    <location>
        <begin position="259"/>
        <end position="272"/>
    </location>
</feature>
<keyword evidence="3" id="KW-1185">Reference proteome</keyword>
<dbReference type="OrthoDB" id="10263927at2759"/>
<evidence type="ECO:0000313" key="3">
    <source>
        <dbReference type="Proteomes" id="UP000283530"/>
    </source>
</evidence>
<accession>A0A3S3MMN2</accession>
<organism evidence="2 3">
    <name type="scientific">Cinnamomum micranthum f. kanehirae</name>
    <dbReference type="NCBI Taxonomy" id="337451"/>
    <lineage>
        <taxon>Eukaryota</taxon>
        <taxon>Viridiplantae</taxon>
        <taxon>Streptophyta</taxon>
        <taxon>Embryophyta</taxon>
        <taxon>Tracheophyta</taxon>
        <taxon>Spermatophyta</taxon>
        <taxon>Magnoliopsida</taxon>
        <taxon>Magnoliidae</taxon>
        <taxon>Laurales</taxon>
        <taxon>Lauraceae</taxon>
        <taxon>Cinnamomum</taxon>
    </lineage>
</organism>
<feature type="compositionally biased region" description="Polar residues" evidence="1">
    <location>
        <begin position="558"/>
        <end position="567"/>
    </location>
</feature>
<feature type="region of interest" description="Disordered" evidence="1">
    <location>
        <begin position="558"/>
        <end position="731"/>
    </location>
</feature>
<protein>
    <submittedName>
        <fullName evidence="2">P-loop NTPase domain-containing protein LPA1</fullName>
    </submittedName>
</protein>
<sequence length="731" mass="81447">MMATRKLCYVVVVDDEEVEKDKVGATNYQPQSNTSFWYTRSVLQSVLQLVGCKVHHAFKISRRVFDVFERENLQMNIDFQAKGASVAAVDMFSNADERNLEALEKSRMQSFENMKMGLSIESNNRPFNLYKNQVSVTVKRKRLLDVICASLQEYRYVGPSQRADINLACRLRERKESVTVLLCGTSGCGKSTLSSLLASRLGITTVVSTDSIRHMMRSFVDEKDNPLLWASTYHAGEFLDPAAVAEAKRKKKDKRVSSAPVNTGTEKSGASQMKTDVTANCSFLGVSPTDKQNTNIDVSEQVGSKVLAIEGYKAQSEMVIDSLDRLITAWEGRKESVVVEGVHLSLNFVMGLTKKHPSIIPFLIYIADEEKHLERFAIRAKYMTLDPSKNKYVKYIKNIRTIQDFLCKRADKHLVPKVNNTNVDRSVASIHSTIFSCLRKRQTGLSLYDMTTNTVKPIHEEYGKQCDTNSISSKGMFRMIQRQGSVRRYMAIVNSDGSVTKAWPFSTVEKDGELSASNSGQSAVGSPIYGPLFVHDAEPVNVQFGNFGIGSWPNGAEGTSFTSSANGSRVDVDEEAMQHTSSSRHTSSSSSPLHPDGHAKELNEAVSASESDEEHLQDEDDDSSIATNEFEDELGGSVAESSRSDEEYDEADQMEDGKSCDDDLTTRKEDSDLYTNHSGCCHGEGKACKRCRRTLSMRHSRKLSRDSRSVRRVHSLPLQRKSSNKSKTLVT</sequence>
<evidence type="ECO:0000256" key="1">
    <source>
        <dbReference type="SAM" id="MobiDB-lite"/>
    </source>
</evidence>
<feature type="compositionally biased region" description="Basic residues" evidence="1">
    <location>
        <begin position="688"/>
        <end position="702"/>
    </location>
</feature>
<feature type="compositionally biased region" description="Acidic residues" evidence="1">
    <location>
        <begin position="610"/>
        <end position="634"/>
    </location>
</feature>
<name>A0A3S3MMN2_9MAGN</name>
<proteinExistence type="predicted"/>
<feature type="compositionally biased region" description="Basic and acidic residues" evidence="1">
    <location>
        <begin position="655"/>
        <end position="671"/>
    </location>
</feature>
<dbReference type="SUPFAM" id="SSF52540">
    <property type="entry name" value="P-loop containing nucleoside triphosphate hydrolases"/>
    <property type="match status" value="1"/>
</dbReference>
<dbReference type="Pfam" id="PF13671">
    <property type="entry name" value="AAA_33"/>
    <property type="match status" value="1"/>
</dbReference>
<dbReference type="AlphaFoldDB" id="A0A3S3MMN2"/>
<feature type="compositionally biased region" description="Low complexity" evidence="1">
    <location>
        <begin position="579"/>
        <end position="591"/>
    </location>
</feature>
<dbReference type="Gene3D" id="3.40.50.300">
    <property type="entry name" value="P-loop containing nucleotide triphosphate hydrolases"/>
    <property type="match status" value="1"/>
</dbReference>
<dbReference type="STRING" id="337451.A0A3S3MMN2"/>
<comment type="caution">
    <text evidence="2">The sequence shown here is derived from an EMBL/GenBank/DDBJ whole genome shotgun (WGS) entry which is preliminary data.</text>
</comment>
<dbReference type="EMBL" id="QPKB01000003">
    <property type="protein sequence ID" value="RWR79161.1"/>
    <property type="molecule type" value="Genomic_DNA"/>
</dbReference>